<accession>A0A645H637</accession>
<feature type="region of interest" description="Disordered" evidence="1">
    <location>
        <begin position="1"/>
        <end position="44"/>
    </location>
</feature>
<name>A0A645H637_9ZZZZ</name>
<dbReference type="AlphaFoldDB" id="A0A645H637"/>
<comment type="caution">
    <text evidence="2">The sequence shown here is derived from an EMBL/GenBank/DDBJ whole genome shotgun (WGS) entry which is preliminary data.</text>
</comment>
<sequence>MTLKTLRVRPREHKNVTEEVKKSRAAESTVSGTGGNYAQTPAVLEGTTGISDEIKRINRAFCHPAHDYSAHRPTFYGPVL</sequence>
<feature type="compositionally biased region" description="Basic residues" evidence="1">
    <location>
        <begin position="1"/>
        <end position="12"/>
    </location>
</feature>
<proteinExistence type="predicted"/>
<evidence type="ECO:0000256" key="1">
    <source>
        <dbReference type="SAM" id="MobiDB-lite"/>
    </source>
</evidence>
<feature type="compositionally biased region" description="Polar residues" evidence="1">
    <location>
        <begin position="26"/>
        <end position="39"/>
    </location>
</feature>
<reference evidence="2" key="1">
    <citation type="submission" date="2019-08" db="EMBL/GenBank/DDBJ databases">
        <authorList>
            <person name="Kucharzyk K."/>
            <person name="Murdoch R.W."/>
            <person name="Higgins S."/>
            <person name="Loffler F."/>
        </authorList>
    </citation>
    <scope>NUCLEOTIDE SEQUENCE</scope>
</reference>
<protein>
    <submittedName>
        <fullName evidence="2">Uncharacterized protein</fullName>
    </submittedName>
</protein>
<evidence type="ECO:0000313" key="2">
    <source>
        <dbReference type="EMBL" id="MPN34458.1"/>
    </source>
</evidence>
<feature type="compositionally biased region" description="Basic and acidic residues" evidence="1">
    <location>
        <begin position="13"/>
        <end position="25"/>
    </location>
</feature>
<dbReference type="EMBL" id="VSSQ01087509">
    <property type="protein sequence ID" value="MPN34458.1"/>
    <property type="molecule type" value="Genomic_DNA"/>
</dbReference>
<gene>
    <name evidence="2" type="ORF">SDC9_181951</name>
</gene>
<organism evidence="2">
    <name type="scientific">bioreactor metagenome</name>
    <dbReference type="NCBI Taxonomy" id="1076179"/>
    <lineage>
        <taxon>unclassified sequences</taxon>
        <taxon>metagenomes</taxon>
        <taxon>ecological metagenomes</taxon>
    </lineage>
</organism>